<evidence type="ECO:0000313" key="1">
    <source>
        <dbReference type="EMBL" id="EGK71971.1"/>
    </source>
</evidence>
<reference evidence="1 2" key="1">
    <citation type="journal article" date="2011" name="J. Bacteriol.">
        <title>Genome sequence of Methyloversatilis universalis FAM5T, a methylotrophic representative of the order Rhodocyclales.</title>
        <authorList>
            <person name="Kittichotirat W."/>
            <person name="Good N.M."/>
            <person name="Hall R."/>
            <person name="Bringel F."/>
            <person name="Lajus A."/>
            <person name="Medigue C."/>
            <person name="Smalley N.E."/>
            <person name="Beck D."/>
            <person name="Bumgarner R."/>
            <person name="Vuilleumier S."/>
            <person name="Kalyuzhnaya M.G."/>
        </authorList>
    </citation>
    <scope>NUCLEOTIDE SEQUENCE [LARGE SCALE GENOMIC DNA]</scope>
    <source>
        <strain evidence="2">ATCC BAA-1314 / JCM 13912 / FAM5</strain>
    </source>
</reference>
<dbReference type="AlphaFoldDB" id="F5RBV4"/>
<dbReference type="Proteomes" id="UP000005019">
    <property type="component" value="Unassembled WGS sequence"/>
</dbReference>
<comment type="caution">
    <text evidence="1">The sequence shown here is derived from an EMBL/GenBank/DDBJ whole genome shotgun (WGS) entry which is preliminary data.</text>
</comment>
<proteinExistence type="predicted"/>
<gene>
    <name evidence="1" type="ORF">METUNv1_01749</name>
</gene>
<protein>
    <submittedName>
        <fullName evidence="1">Uncharacterized protein</fullName>
    </submittedName>
</protein>
<accession>F5RBV4</accession>
<dbReference type="RefSeq" id="WP_008060808.1">
    <property type="nucleotide sequence ID" value="NZ_AFHG01000044.1"/>
</dbReference>
<organism evidence="1 2">
    <name type="scientific">Methyloversatilis universalis (strain ATCC BAA-1314 / DSM 25237 / JCM 13912 / CCUG 52030 / FAM5)</name>
    <dbReference type="NCBI Taxonomy" id="1000565"/>
    <lineage>
        <taxon>Bacteria</taxon>
        <taxon>Pseudomonadati</taxon>
        <taxon>Pseudomonadota</taxon>
        <taxon>Betaproteobacteria</taxon>
        <taxon>Nitrosomonadales</taxon>
        <taxon>Sterolibacteriaceae</taxon>
        <taxon>Methyloversatilis</taxon>
    </lineage>
</organism>
<sequence>MNLVTETVELQYGLAPWSATAKVVVMRQATLQDVYEAVAAVDMPEDMTGGRRIAYQMRIDDAQLLAQIDSIDGAEPPPLERLAQLLHPDDMTLIRNAAEVIKKKQKGESAPSPSSD</sequence>
<evidence type="ECO:0000313" key="2">
    <source>
        <dbReference type="Proteomes" id="UP000005019"/>
    </source>
</evidence>
<name>F5RBV4_METUF</name>
<dbReference type="EMBL" id="AFHG01000044">
    <property type="protein sequence ID" value="EGK71971.1"/>
    <property type="molecule type" value="Genomic_DNA"/>
</dbReference>
<keyword evidence="2" id="KW-1185">Reference proteome</keyword>
<dbReference type="STRING" id="1000565.METUNv1_01749"/>